<dbReference type="EMBL" id="CAJVPV010024377">
    <property type="protein sequence ID" value="CAG8726256.1"/>
    <property type="molecule type" value="Genomic_DNA"/>
</dbReference>
<dbReference type="AlphaFoldDB" id="A0A9N9ND13"/>
<dbReference type="Proteomes" id="UP000789342">
    <property type="component" value="Unassembled WGS sequence"/>
</dbReference>
<protein>
    <submittedName>
        <fullName evidence="2">1211_t:CDS:1</fullName>
    </submittedName>
</protein>
<evidence type="ECO:0000313" key="2">
    <source>
        <dbReference type="EMBL" id="CAG8726256.1"/>
    </source>
</evidence>
<name>A0A9N9ND13_9GLOM</name>
<evidence type="ECO:0000313" key="3">
    <source>
        <dbReference type="Proteomes" id="UP000789342"/>
    </source>
</evidence>
<feature type="region of interest" description="Disordered" evidence="1">
    <location>
        <begin position="1"/>
        <end position="33"/>
    </location>
</feature>
<reference evidence="2" key="1">
    <citation type="submission" date="2021-06" db="EMBL/GenBank/DDBJ databases">
        <authorList>
            <person name="Kallberg Y."/>
            <person name="Tangrot J."/>
            <person name="Rosling A."/>
        </authorList>
    </citation>
    <scope>NUCLEOTIDE SEQUENCE</scope>
    <source>
        <strain evidence="2">CL551</strain>
    </source>
</reference>
<gene>
    <name evidence="2" type="ORF">AMORRO_LOCUS13680</name>
</gene>
<proteinExistence type="predicted"/>
<keyword evidence="3" id="KW-1185">Reference proteome</keyword>
<evidence type="ECO:0000256" key="1">
    <source>
        <dbReference type="SAM" id="MobiDB-lite"/>
    </source>
</evidence>
<sequence length="61" mass="7146">MARTATTKTAPEIPPPPSRQRRRWNREKEPHQDLQKDVISIHFDTIKLPLAFTYLDSIHVP</sequence>
<accession>A0A9N9ND13</accession>
<organism evidence="2 3">
    <name type="scientific">Acaulospora morrowiae</name>
    <dbReference type="NCBI Taxonomy" id="94023"/>
    <lineage>
        <taxon>Eukaryota</taxon>
        <taxon>Fungi</taxon>
        <taxon>Fungi incertae sedis</taxon>
        <taxon>Mucoromycota</taxon>
        <taxon>Glomeromycotina</taxon>
        <taxon>Glomeromycetes</taxon>
        <taxon>Diversisporales</taxon>
        <taxon>Acaulosporaceae</taxon>
        <taxon>Acaulospora</taxon>
    </lineage>
</organism>
<comment type="caution">
    <text evidence="2">The sequence shown here is derived from an EMBL/GenBank/DDBJ whole genome shotgun (WGS) entry which is preliminary data.</text>
</comment>